<dbReference type="RefSeq" id="WP_145245333.1">
    <property type="nucleotide sequence ID" value="NZ_CP036278.1"/>
</dbReference>
<dbReference type="EMBL" id="CP036278">
    <property type="protein sequence ID" value="QDU54338.1"/>
    <property type="molecule type" value="Genomic_DNA"/>
</dbReference>
<sequence length="101" mass="10561">MRLREVKQIDLFSCGKVGGAIGAMAGLIGGVIFAVMTHWGPFADLSEGFRETDPMLMIGFGVIIAAPIVYGLGGFINGLLFAGIYNIVASLVGGVKIRLSD</sequence>
<evidence type="ECO:0000313" key="4">
    <source>
        <dbReference type="Proteomes" id="UP000315750"/>
    </source>
</evidence>
<proteinExistence type="predicted"/>
<feature type="transmembrane region" description="Helical" evidence="1">
    <location>
        <begin position="54"/>
        <end position="73"/>
    </location>
</feature>
<dbReference type="AlphaFoldDB" id="A0A518AHY3"/>
<gene>
    <name evidence="3" type="ORF">Pan181_05190</name>
</gene>
<accession>A0A518AHY3</accession>
<evidence type="ECO:0000256" key="1">
    <source>
        <dbReference type="SAM" id="Phobius"/>
    </source>
</evidence>
<evidence type="ECO:0000313" key="3">
    <source>
        <dbReference type="EMBL" id="QDU54338.1"/>
    </source>
</evidence>
<keyword evidence="1" id="KW-0812">Transmembrane</keyword>
<dbReference type="OrthoDB" id="965189at2"/>
<name>A0A518AHY3_9BACT</name>
<dbReference type="KEGG" id="amuc:Pan181_05190"/>
<keyword evidence="1" id="KW-0472">Membrane</keyword>
<protein>
    <recommendedName>
        <fullName evidence="2">DUF3566 domain-containing protein</fullName>
    </recommendedName>
</protein>
<dbReference type="Proteomes" id="UP000315750">
    <property type="component" value="Chromosome"/>
</dbReference>
<keyword evidence="4" id="KW-1185">Reference proteome</keyword>
<dbReference type="InterPro" id="IPR021949">
    <property type="entry name" value="DUF3566_TM"/>
</dbReference>
<evidence type="ECO:0000259" key="2">
    <source>
        <dbReference type="Pfam" id="PF12089"/>
    </source>
</evidence>
<feature type="domain" description="DUF3566" evidence="2">
    <location>
        <begin position="6"/>
        <end position="101"/>
    </location>
</feature>
<keyword evidence="1" id="KW-1133">Transmembrane helix</keyword>
<feature type="transmembrane region" description="Helical" evidence="1">
    <location>
        <begin position="20"/>
        <end position="42"/>
    </location>
</feature>
<dbReference type="Pfam" id="PF12089">
    <property type="entry name" value="DUF3566"/>
    <property type="match status" value="1"/>
</dbReference>
<reference evidence="3 4" key="1">
    <citation type="submission" date="2019-02" db="EMBL/GenBank/DDBJ databases">
        <title>Deep-cultivation of Planctomycetes and their phenomic and genomic characterization uncovers novel biology.</title>
        <authorList>
            <person name="Wiegand S."/>
            <person name="Jogler M."/>
            <person name="Boedeker C."/>
            <person name="Pinto D."/>
            <person name="Vollmers J."/>
            <person name="Rivas-Marin E."/>
            <person name="Kohn T."/>
            <person name="Peeters S.H."/>
            <person name="Heuer A."/>
            <person name="Rast P."/>
            <person name="Oberbeckmann S."/>
            <person name="Bunk B."/>
            <person name="Jeske O."/>
            <person name="Meyerdierks A."/>
            <person name="Storesund J.E."/>
            <person name="Kallscheuer N."/>
            <person name="Luecker S."/>
            <person name="Lage O.M."/>
            <person name="Pohl T."/>
            <person name="Merkel B.J."/>
            <person name="Hornburger P."/>
            <person name="Mueller R.-W."/>
            <person name="Bruemmer F."/>
            <person name="Labrenz M."/>
            <person name="Spormann A.M."/>
            <person name="Op den Camp H."/>
            <person name="Overmann J."/>
            <person name="Amann R."/>
            <person name="Jetten M.S.M."/>
            <person name="Mascher T."/>
            <person name="Medema M.H."/>
            <person name="Devos D.P."/>
            <person name="Kaster A.-K."/>
            <person name="Ovreas L."/>
            <person name="Rohde M."/>
            <person name="Galperin M.Y."/>
            <person name="Jogler C."/>
        </authorList>
    </citation>
    <scope>NUCLEOTIDE SEQUENCE [LARGE SCALE GENOMIC DNA]</scope>
    <source>
        <strain evidence="3 4">Pan181</strain>
    </source>
</reference>
<organism evidence="3 4">
    <name type="scientific">Aeoliella mucimassa</name>
    <dbReference type="NCBI Taxonomy" id="2527972"/>
    <lineage>
        <taxon>Bacteria</taxon>
        <taxon>Pseudomonadati</taxon>
        <taxon>Planctomycetota</taxon>
        <taxon>Planctomycetia</taxon>
        <taxon>Pirellulales</taxon>
        <taxon>Lacipirellulaceae</taxon>
        <taxon>Aeoliella</taxon>
    </lineage>
</organism>